<accession>A0A1H2BWQ3</accession>
<feature type="transmembrane region" description="Helical" evidence="1">
    <location>
        <begin position="317"/>
        <end position="338"/>
    </location>
</feature>
<dbReference type="OrthoDB" id="674965at2"/>
<keyword evidence="1" id="KW-0472">Membrane</keyword>
<evidence type="ECO:0000256" key="1">
    <source>
        <dbReference type="SAM" id="Phobius"/>
    </source>
</evidence>
<name>A0A1H2BWQ3_MUCMA</name>
<dbReference type="RefSeq" id="WP_091378266.1">
    <property type="nucleotide sequence ID" value="NZ_LT629740.1"/>
</dbReference>
<protein>
    <submittedName>
        <fullName evidence="2">Uncharacterized protein</fullName>
    </submittedName>
</protein>
<keyword evidence="3" id="KW-1185">Reference proteome</keyword>
<sequence>MESQFTISSIIIIVWLIFPGVVFKRFYYQGQFTKQFGAGLFADRLITSIFWGIIVQIVTFLIFSRSFGFTFTGIKAKVGSVYVNIVKNEMPNIAYEHLKYILGYLFFLVLIAAISGYVSHKVIRIFKIDVKFEVFRFANHWNYYFRGEILSTREFKSLKKGKWLSTMVDVLIDDSTEKSKMVSGFLTQYTISEKTGELETIYLTGAKRYSQTSNQFKVIPGDCMIIPFDKIIDMNLRYTFQAFNKNFRKYIIFKNAIWFSLTIGLLFFLIIPWYLDVNIFCKLLGIISGFFSWVIFVMIVSNPFQPNISIKFTTEKLWPLLVTMVIFLVITLLLLGITPSFEQIKHIF</sequence>
<feature type="transmembrane region" description="Helical" evidence="1">
    <location>
        <begin position="100"/>
        <end position="118"/>
    </location>
</feature>
<dbReference type="EMBL" id="LT629740">
    <property type="protein sequence ID" value="SDT62770.1"/>
    <property type="molecule type" value="Genomic_DNA"/>
</dbReference>
<feature type="transmembrane region" description="Helical" evidence="1">
    <location>
        <begin position="255"/>
        <end position="274"/>
    </location>
</feature>
<evidence type="ECO:0000313" key="2">
    <source>
        <dbReference type="EMBL" id="SDT62770.1"/>
    </source>
</evidence>
<feature type="transmembrane region" description="Helical" evidence="1">
    <location>
        <begin position="286"/>
        <end position="305"/>
    </location>
</feature>
<feature type="transmembrane region" description="Helical" evidence="1">
    <location>
        <begin position="44"/>
        <end position="63"/>
    </location>
</feature>
<keyword evidence="1" id="KW-0812">Transmembrane</keyword>
<proteinExistence type="predicted"/>
<evidence type="ECO:0000313" key="3">
    <source>
        <dbReference type="Proteomes" id="UP000199679"/>
    </source>
</evidence>
<dbReference type="Proteomes" id="UP000199679">
    <property type="component" value="Chromosome I"/>
</dbReference>
<keyword evidence="1" id="KW-1133">Transmembrane helix</keyword>
<reference evidence="2 3" key="1">
    <citation type="submission" date="2016-10" db="EMBL/GenBank/DDBJ databases">
        <authorList>
            <person name="de Groot N.N."/>
        </authorList>
    </citation>
    <scope>NUCLEOTIDE SEQUENCE [LARGE SCALE GENOMIC DNA]</scope>
    <source>
        <strain evidence="2 3">MP1X4</strain>
    </source>
</reference>
<dbReference type="AlphaFoldDB" id="A0A1H2BWQ3"/>
<feature type="transmembrane region" description="Helical" evidence="1">
    <location>
        <begin position="6"/>
        <end position="23"/>
    </location>
</feature>
<organism evidence="2 3">
    <name type="scientific">Mucilaginibacter mallensis</name>
    <dbReference type="NCBI Taxonomy" id="652787"/>
    <lineage>
        <taxon>Bacteria</taxon>
        <taxon>Pseudomonadati</taxon>
        <taxon>Bacteroidota</taxon>
        <taxon>Sphingobacteriia</taxon>
        <taxon>Sphingobacteriales</taxon>
        <taxon>Sphingobacteriaceae</taxon>
        <taxon>Mucilaginibacter</taxon>
    </lineage>
</organism>
<gene>
    <name evidence="2" type="ORF">SAMN05216490_4428</name>
</gene>